<reference evidence="2 3" key="2">
    <citation type="submission" date="2019-01" db="EMBL/GenBank/DDBJ databases">
        <title>Tautonia sociabilis, a novel thermotolerant planctomycete of Isosphaeraceae family, isolated from a 4000 m deep subterranean habitat.</title>
        <authorList>
            <person name="Kovaleva O.L."/>
            <person name="Elcheninov A.G."/>
            <person name="Van Heerden E."/>
            <person name="Toshchakov S.V."/>
            <person name="Novikov A."/>
            <person name="Bonch-Osmolovskaya E.A."/>
            <person name="Kublanov I.V."/>
        </authorList>
    </citation>
    <scope>NUCLEOTIDE SEQUENCE [LARGE SCALE GENOMIC DNA]</scope>
    <source>
        <strain evidence="2 3">GM2012</strain>
    </source>
</reference>
<dbReference type="GO" id="GO:0008237">
    <property type="term" value="F:metallopeptidase activity"/>
    <property type="evidence" value="ECO:0007669"/>
    <property type="project" value="InterPro"/>
</dbReference>
<reference evidence="2 3" key="1">
    <citation type="submission" date="2018-12" db="EMBL/GenBank/DDBJ databases">
        <authorList>
            <person name="Toschakov S.V."/>
        </authorList>
    </citation>
    <scope>NUCLEOTIDE SEQUENCE [LARGE SCALE GENOMIC DNA]</scope>
    <source>
        <strain evidence="2 3">GM2012</strain>
    </source>
</reference>
<name>A0A432MPA5_9BACT</name>
<dbReference type="Proteomes" id="UP000280296">
    <property type="component" value="Unassembled WGS sequence"/>
</dbReference>
<keyword evidence="3" id="KW-1185">Reference proteome</keyword>
<evidence type="ECO:0000313" key="3">
    <source>
        <dbReference type="Proteomes" id="UP000280296"/>
    </source>
</evidence>
<dbReference type="InterPro" id="IPR024079">
    <property type="entry name" value="MetalloPept_cat_dom_sf"/>
</dbReference>
<dbReference type="InterPro" id="IPR006026">
    <property type="entry name" value="Peptidase_Metallo"/>
</dbReference>
<gene>
    <name evidence="2" type="ORF">TsocGM_02265</name>
</gene>
<dbReference type="GO" id="GO:0006508">
    <property type="term" value="P:proteolysis"/>
    <property type="evidence" value="ECO:0007669"/>
    <property type="project" value="InterPro"/>
</dbReference>
<dbReference type="EMBL" id="RYZH01000003">
    <property type="protein sequence ID" value="RUL89264.1"/>
    <property type="molecule type" value="Genomic_DNA"/>
</dbReference>
<dbReference type="GO" id="GO:0008270">
    <property type="term" value="F:zinc ion binding"/>
    <property type="evidence" value="ECO:0007669"/>
    <property type="project" value="InterPro"/>
</dbReference>
<dbReference type="AlphaFoldDB" id="A0A432MPA5"/>
<dbReference type="Gene3D" id="3.40.390.10">
    <property type="entry name" value="Collagenase (Catalytic Domain)"/>
    <property type="match status" value="1"/>
</dbReference>
<dbReference type="OrthoDB" id="733404at2"/>
<sequence length="366" mass="40923">MGAEPPSAFPAPCTADFPLDELARGGQARAGALTSTLWDRPRRGALQLNVVFLDGEASVQALVRQHARAWEESANVRFNFLGIERYADAHIRITMPPTRSFHSYLGTGSAQIDRRLPSMTLGFTDDVLAEPKEVRRLVLHEFGHALGLIHEHQNPNGGLKFKEPEVFEYFWRTQRWDERTVREQVIRPARAEELSNASKFDPDSIMLYAFPPSIIAAGPVSATKLNYELSEQDRRTIAALYPKDPTVPSPPDRPEETGVLPLRIGEPSTASIPIRGAEIPFGLLVREPGRYVIETFTPEGAREEFWVMTLLDSDRDVVASDREGSSPHGLNARIECDLEPGRYVLIVRHRLRAGLGSFGVLALRKW</sequence>
<evidence type="ECO:0000313" key="2">
    <source>
        <dbReference type="EMBL" id="RUL89264.1"/>
    </source>
</evidence>
<comment type="caution">
    <text evidence="2">The sequence shown here is derived from an EMBL/GenBank/DDBJ whole genome shotgun (WGS) entry which is preliminary data.</text>
</comment>
<organism evidence="2 3">
    <name type="scientific">Tautonia sociabilis</name>
    <dbReference type="NCBI Taxonomy" id="2080755"/>
    <lineage>
        <taxon>Bacteria</taxon>
        <taxon>Pseudomonadati</taxon>
        <taxon>Planctomycetota</taxon>
        <taxon>Planctomycetia</taxon>
        <taxon>Isosphaerales</taxon>
        <taxon>Isosphaeraceae</taxon>
        <taxon>Tautonia</taxon>
    </lineage>
</organism>
<dbReference type="SUPFAM" id="SSF55486">
    <property type="entry name" value="Metalloproteases ('zincins'), catalytic domain"/>
    <property type="match status" value="1"/>
</dbReference>
<proteinExistence type="predicted"/>
<accession>A0A432MPA5</accession>
<evidence type="ECO:0000259" key="1">
    <source>
        <dbReference type="SMART" id="SM00235"/>
    </source>
</evidence>
<dbReference type="RefSeq" id="WP_126723700.1">
    <property type="nucleotide sequence ID" value="NZ_RYZH01000003.1"/>
</dbReference>
<dbReference type="SMART" id="SM00235">
    <property type="entry name" value="ZnMc"/>
    <property type="match status" value="1"/>
</dbReference>
<feature type="domain" description="Peptidase metallopeptidase" evidence="1">
    <location>
        <begin position="34"/>
        <end position="184"/>
    </location>
</feature>
<protein>
    <recommendedName>
        <fullName evidence="1">Peptidase metallopeptidase domain-containing protein</fullName>
    </recommendedName>
</protein>